<feature type="non-terminal residue" evidence="4">
    <location>
        <position position="297"/>
    </location>
</feature>
<dbReference type="PANTHER" id="PTHR43531:SF11">
    <property type="entry name" value="METHYL-ACCEPTING CHEMOTAXIS PROTEIN 3"/>
    <property type="match status" value="1"/>
</dbReference>
<keyword evidence="1" id="KW-0145">Chemotaxis</keyword>
<dbReference type="Gene3D" id="6.10.340.10">
    <property type="match status" value="1"/>
</dbReference>
<dbReference type="PROSITE" id="PS50885">
    <property type="entry name" value="HAMP"/>
    <property type="match status" value="1"/>
</dbReference>
<dbReference type="InterPro" id="IPR051310">
    <property type="entry name" value="MCP_chemotaxis"/>
</dbReference>
<feature type="transmembrane region" description="Helical" evidence="2">
    <location>
        <begin position="187"/>
        <end position="207"/>
    </location>
</feature>
<keyword evidence="2" id="KW-1133">Transmembrane helix</keyword>
<dbReference type="EMBL" id="UOEX01000113">
    <property type="protein sequence ID" value="VAW35070.1"/>
    <property type="molecule type" value="Genomic_DNA"/>
</dbReference>
<protein>
    <recommendedName>
        <fullName evidence="3">HAMP domain-containing protein</fullName>
    </recommendedName>
</protein>
<keyword evidence="2" id="KW-0472">Membrane</keyword>
<dbReference type="SUPFAM" id="SSF158472">
    <property type="entry name" value="HAMP domain-like"/>
    <property type="match status" value="1"/>
</dbReference>
<name>A0A3B0V2E7_9ZZZZ</name>
<evidence type="ECO:0000256" key="1">
    <source>
        <dbReference type="ARBA" id="ARBA00022500"/>
    </source>
</evidence>
<reference evidence="4" key="1">
    <citation type="submission" date="2018-06" db="EMBL/GenBank/DDBJ databases">
        <authorList>
            <person name="Zhirakovskaya E."/>
        </authorList>
    </citation>
    <scope>NUCLEOTIDE SEQUENCE</scope>
</reference>
<dbReference type="SMART" id="SM00304">
    <property type="entry name" value="HAMP"/>
    <property type="match status" value="1"/>
</dbReference>
<feature type="domain" description="HAMP" evidence="3">
    <location>
        <begin position="208"/>
        <end position="260"/>
    </location>
</feature>
<evidence type="ECO:0000259" key="3">
    <source>
        <dbReference type="PROSITE" id="PS50885"/>
    </source>
</evidence>
<dbReference type="AlphaFoldDB" id="A0A3B0V2E7"/>
<dbReference type="CDD" id="cd06225">
    <property type="entry name" value="HAMP"/>
    <property type="match status" value="1"/>
</dbReference>
<dbReference type="GO" id="GO:0007165">
    <property type="term" value="P:signal transduction"/>
    <property type="evidence" value="ECO:0007669"/>
    <property type="project" value="InterPro"/>
</dbReference>
<dbReference type="GO" id="GO:0004888">
    <property type="term" value="F:transmembrane signaling receptor activity"/>
    <property type="evidence" value="ECO:0007669"/>
    <property type="project" value="TreeGrafter"/>
</dbReference>
<dbReference type="GO" id="GO:0006935">
    <property type="term" value="P:chemotaxis"/>
    <property type="evidence" value="ECO:0007669"/>
    <property type="project" value="UniProtKB-KW"/>
</dbReference>
<organism evidence="4">
    <name type="scientific">hydrothermal vent metagenome</name>
    <dbReference type="NCBI Taxonomy" id="652676"/>
    <lineage>
        <taxon>unclassified sequences</taxon>
        <taxon>metagenomes</taxon>
        <taxon>ecological metagenomes</taxon>
    </lineage>
</organism>
<dbReference type="Pfam" id="PF00672">
    <property type="entry name" value="HAMP"/>
    <property type="match status" value="1"/>
</dbReference>
<dbReference type="GO" id="GO:0005886">
    <property type="term" value="C:plasma membrane"/>
    <property type="evidence" value="ECO:0007669"/>
    <property type="project" value="TreeGrafter"/>
</dbReference>
<dbReference type="PANTHER" id="PTHR43531">
    <property type="entry name" value="PROTEIN ICFG"/>
    <property type="match status" value="1"/>
</dbReference>
<gene>
    <name evidence="4" type="ORF">MNBD_DELTA03-36</name>
</gene>
<proteinExistence type="predicted"/>
<sequence>MFKSISVSSRLIIVTCLLLSFALGTGLMGLKGMRDNNLVLSSVYKYEINPLNDLRALDILAHNGLVRPVDRLLFKQISWDQCLIRVNKSIHEMNKRWRSLRQIKITDADWLKDLIPLANLSKQALDRLSVILQDQDRAKLDVFSDKVLVPLADRYSEVTESLTQNRLTAMNRQYQEAQRHYQWARNVFILSLIFGAVIAGIMIFMLISSINKPLVEMARAVKRLMNGDFSHRLSYDCDDEFGILIKGFNKTMDDLGSLIATVEKSGIQVTSSITEIAASAKQQEATVNEHAATSNEI</sequence>
<evidence type="ECO:0000256" key="2">
    <source>
        <dbReference type="SAM" id="Phobius"/>
    </source>
</evidence>
<dbReference type="InterPro" id="IPR003660">
    <property type="entry name" value="HAMP_dom"/>
</dbReference>
<evidence type="ECO:0000313" key="4">
    <source>
        <dbReference type="EMBL" id="VAW35070.1"/>
    </source>
</evidence>
<keyword evidence="2" id="KW-0812">Transmembrane</keyword>
<accession>A0A3B0V2E7</accession>